<name>A0ACB9SPG2_HOLOL</name>
<protein>
    <submittedName>
        <fullName evidence="1">Neuropeptide y receptor</fullName>
    </submittedName>
</protein>
<keyword evidence="2" id="KW-1185">Reference proteome</keyword>
<sequence>MECAFLLVSVMNLSAISYDRLTAIVLPKETRLNRKGAKILIAITWVSGFVLASPLCVYRTYKERQWLDFLEKYCTEEAIVVNIYWHVIITMMLNHYERSVKRKAILVNANYKAKVAKAMFVVVITFTLCKVPFTALIFYRNQLLRNNGMSNNHQVQNQVNGTYMILWLTSKYLIFLNAAINPVIYGLTNEKFRRAFKTTALSRCLFGCENNKRTPKPAVKRKQTKEIVMQDSHKSKIFVIFKNKHQRNNNNNQNQQQRRQEG</sequence>
<organism evidence="1 2">
    <name type="scientific">Holotrichia oblita</name>
    <name type="common">Chafer beetle</name>
    <dbReference type="NCBI Taxonomy" id="644536"/>
    <lineage>
        <taxon>Eukaryota</taxon>
        <taxon>Metazoa</taxon>
        <taxon>Ecdysozoa</taxon>
        <taxon>Arthropoda</taxon>
        <taxon>Hexapoda</taxon>
        <taxon>Insecta</taxon>
        <taxon>Pterygota</taxon>
        <taxon>Neoptera</taxon>
        <taxon>Endopterygota</taxon>
        <taxon>Coleoptera</taxon>
        <taxon>Polyphaga</taxon>
        <taxon>Scarabaeiformia</taxon>
        <taxon>Scarabaeidae</taxon>
        <taxon>Melolonthinae</taxon>
        <taxon>Holotrichia</taxon>
    </lineage>
</organism>
<dbReference type="Proteomes" id="UP001056778">
    <property type="component" value="Chromosome 8"/>
</dbReference>
<gene>
    <name evidence="1" type="ORF">MML48_8g00001091</name>
</gene>
<comment type="caution">
    <text evidence="1">The sequence shown here is derived from an EMBL/GenBank/DDBJ whole genome shotgun (WGS) entry which is preliminary data.</text>
</comment>
<accession>A0ACB9SPG2</accession>
<proteinExistence type="predicted"/>
<keyword evidence="1" id="KW-0675">Receptor</keyword>
<evidence type="ECO:0000313" key="2">
    <source>
        <dbReference type="Proteomes" id="UP001056778"/>
    </source>
</evidence>
<dbReference type="EMBL" id="CM043022">
    <property type="protein sequence ID" value="KAI4455884.1"/>
    <property type="molecule type" value="Genomic_DNA"/>
</dbReference>
<evidence type="ECO:0000313" key="1">
    <source>
        <dbReference type="EMBL" id="KAI4455884.1"/>
    </source>
</evidence>
<reference evidence="1" key="1">
    <citation type="submission" date="2022-04" db="EMBL/GenBank/DDBJ databases">
        <title>Chromosome-scale genome assembly of Holotrichia oblita Faldermann.</title>
        <authorList>
            <person name="Rongchong L."/>
        </authorList>
    </citation>
    <scope>NUCLEOTIDE SEQUENCE</scope>
    <source>
        <strain evidence="1">81SQS9</strain>
    </source>
</reference>